<dbReference type="EMBL" id="JH993023">
    <property type="protein sequence ID" value="EKX41511.1"/>
    <property type="molecule type" value="Genomic_DNA"/>
</dbReference>
<dbReference type="Gene3D" id="3.40.50.150">
    <property type="entry name" value="Vaccinia Virus protein VP39"/>
    <property type="match status" value="1"/>
</dbReference>
<dbReference type="STRING" id="905079.L1IZ41"/>
<dbReference type="EnsemblProtists" id="EKX41511">
    <property type="protein sequence ID" value="EKX41511"/>
    <property type="gene ID" value="GUITHDRAFT_141993"/>
</dbReference>
<dbReference type="GO" id="GO:0005783">
    <property type="term" value="C:endoplasmic reticulum"/>
    <property type="evidence" value="ECO:0007669"/>
    <property type="project" value="TreeGrafter"/>
</dbReference>
<name>L1IZ41_GUITC</name>
<accession>L1IZ41</accession>
<dbReference type="GO" id="GO:0016126">
    <property type="term" value="P:sterol biosynthetic process"/>
    <property type="evidence" value="ECO:0007669"/>
    <property type="project" value="TreeGrafter"/>
</dbReference>
<comment type="similarity">
    <text evidence="2">Belongs to the class I-like SAM-binding methyltransferase superfamily. Erg6/SMT family.</text>
</comment>
<feature type="domain" description="Methyltransferase type 11" evidence="3">
    <location>
        <begin position="64"/>
        <end position="160"/>
    </location>
</feature>
<dbReference type="GO" id="GO:0003838">
    <property type="term" value="F:sterol 24-C-methyltransferase activity"/>
    <property type="evidence" value="ECO:0007669"/>
    <property type="project" value="TreeGrafter"/>
</dbReference>
<dbReference type="Proteomes" id="UP000011087">
    <property type="component" value="Unassembled WGS sequence"/>
</dbReference>
<gene>
    <name evidence="4" type="ORF">GUITHDRAFT_141993</name>
</gene>
<protein>
    <recommendedName>
        <fullName evidence="3">Methyltransferase type 11 domain-containing protein</fullName>
    </recommendedName>
</protein>
<evidence type="ECO:0000313" key="4">
    <source>
        <dbReference type="EMBL" id="EKX41511.1"/>
    </source>
</evidence>
<dbReference type="RefSeq" id="XP_005828491.1">
    <property type="nucleotide sequence ID" value="XM_005828434.1"/>
</dbReference>
<dbReference type="Pfam" id="PF08241">
    <property type="entry name" value="Methyltransf_11"/>
    <property type="match status" value="1"/>
</dbReference>
<dbReference type="GeneID" id="17298126"/>
<dbReference type="PANTHER" id="PTHR44068">
    <property type="entry name" value="ZGC:194242"/>
    <property type="match status" value="1"/>
</dbReference>
<evidence type="ECO:0000256" key="2">
    <source>
        <dbReference type="ARBA" id="ARBA00038188"/>
    </source>
</evidence>
<keyword evidence="1" id="KW-0808">Transferase</keyword>
<dbReference type="PaxDb" id="55529-EKX41511"/>
<reference evidence="5" key="3">
    <citation type="submission" date="2016-03" db="UniProtKB">
        <authorList>
            <consortium name="EnsemblProtists"/>
        </authorList>
    </citation>
    <scope>IDENTIFICATION</scope>
</reference>
<dbReference type="InterPro" id="IPR050447">
    <property type="entry name" value="Erg6_SMT_methyltransf"/>
</dbReference>
<dbReference type="AlphaFoldDB" id="L1IZ41"/>
<reference evidence="6" key="2">
    <citation type="submission" date="2012-11" db="EMBL/GenBank/DDBJ databases">
        <authorList>
            <person name="Kuo A."/>
            <person name="Curtis B.A."/>
            <person name="Tanifuji G."/>
            <person name="Burki F."/>
            <person name="Gruber A."/>
            <person name="Irimia M."/>
            <person name="Maruyama S."/>
            <person name="Arias M.C."/>
            <person name="Ball S.G."/>
            <person name="Gile G.H."/>
            <person name="Hirakawa Y."/>
            <person name="Hopkins J.F."/>
            <person name="Rensing S.A."/>
            <person name="Schmutz J."/>
            <person name="Symeonidi A."/>
            <person name="Elias M."/>
            <person name="Eveleigh R.J."/>
            <person name="Herman E.K."/>
            <person name="Klute M.J."/>
            <person name="Nakayama T."/>
            <person name="Obornik M."/>
            <person name="Reyes-Prieto A."/>
            <person name="Armbrust E.V."/>
            <person name="Aves S.J."/>
            <person name="Beiko R.G."/>
            <person name="Coutinho P."/>
            <person name="Dacks J.B."/>
            <person name="Durnford D.G."/>
            <person name="Fast N.M."/>
            <person name="Green B.R."/>
            <person name="Grisdale C."/>
            <person name="Hempe F."/>
            <person name="Henrissat B."/>
            <person name="Hoppner M.P."/>
            <person name="Ishida K.-I."/>
            <person name="Kim E."/>
            <person name="Koreny L."/>
            <person name="Kroth P.G."/>
            <person name="Liu Y."/>
            <person name="Malik S.-B."/>
            <person name="Maier U.G."/>
            <person name="McRose D."/>
            <person name="Mock T."/>
            <person name="Neilson J.A."/>
            <person name="Onodera N.T."/>
            <person name="Poole A.M."/>
            <person name="Pritham E.J."/>
            <person name="Richards T.A."/>
            <person name="Rocap G."/>
            <person name="Roy S.W."/>
            <person name="Sarai C."/>
            <person name="Schaack S."/>
            <person name="Shirato S."/>
            <person name="Slamovits C.H."/>
            <person name="Spencer D.F."/>
            <person name="Suzuki S."/>
            <person name="Worden A.Z."/>
            <person name="Zauner S."/>
            <person name="Barry K."/>
            <person name="Bell C."/>
            <person name="Bharti A.K."/>
            <person name="Crow J.A."/>
            <person name="Grimwood J."/>
            <person name="Kramer R."/>
            <person name="Lindquist E."/>
            <person name="Lucas S."/>
            <person name="Salamov A."/>
            <person name="McFadden G.I."/>
            <person name="Lane C.E."/>
            <person name="Keeling P.J."/>
            <person name="Gray M.W."/>
            <person name="Grigoriev I.V."/>
            <person name="Archibald J.M."/>
        </authorList>
    </citation>
    <scope>NUCLEOTIDE SEQUENCE</scope>
    <source>
        <strain evidence="6">CCMP2712</strain>
    </source>
</reference>
<dbReference type="SUPFAM" id="SSF53335">
    <property type="entry name" value="S-adenosyl-L-methionine-dependent methyltransferases"/>
    <property type="match status" value="1"/>
</dbReference>
<dbReference type="OrthoDB" id="10250730at2759"/>
<evidence type="ECO:0000259" key="3">
    <source>
        <dbReference type="Pfam" id="PF08241"/>
    </source>
</evidence>
<dbReference type="CDD" id="cd02440">
    <property type="entry name" value="AdoMet_MTases"/>
    <property type="match status" value="1"/>
</dbReference>
<dbReference type="OMA" id="GCIKLEY"/>
<dbReference type="HOGENOM" id="CLU_1506196_0_0_1"/>
<keyword evidence="6" id="KW-1185">Reference proteome</keyword>
<dbReference type="InterPro" id="IPR029063">
    <property type="entry name" value="SAM-dependent_MTases_sf"/>
</dbReference>
<dbReference type="KEGG" id="gtt:GUITHDRAFT_141993"/>
<evidence type="ECO:0000313" key="5">
    <source>
        <dbReference type="EnsemblProtists" id="EKX41511"/>
    </source>
</evidence>
<evidence type="ECO:0000256" key="1">
    <source>
        <dbReference type="ARBA" id="ARBA00022679"/>
    </source>
</evidence>
<sequence>MRGCWTISSVLVVLVAVFLPRIYKIHDSIFGWFAVQTMVQYNSPGVLDAIEKLALKENSTLLELCIGPGYGVQEALRYKGVKVIGVDVSPDMVKMASEAVQGAIDEGRASVVLGDARNLTFLGDEQVDKVFHMNCCYFWDNVEDTLKEILRVMKPGGVMLSGVKFEQLQQWDAHPAFFK</sequence>
<reference evidence="4 6" key="1">
    <citation type="journal article" date="2012" name="Nature">
        <title>Algal genomes reveal evolutionary mosaicism and the fate of nucleomorphs.</title>
        <authorList>
            <consortium name="DOE Joint Genome Institute"/>
            <person name="Curtis B.A."/>
            <person name="Tanifuji G."/>
            <person name="Burki F."/>
            <person name="Gruber A."/>
            <person name="Irimia M."/>
            <person name="Maruyama S."/>
            <person name="Arias M.C."/>
            <person name="Ball S.G."/>
            <person name="Gile G.H."/>
            <person name="Hirakawa Y."/>
            <person name="Hopkins J.F."/>
            <person name="Kuo A."/>
            <person name="Rensing S.A."/>
            <person name="Schmutz J."/>
            <person name="Symeonidi A."/>
            <person name="Elias M."/>
            <person name="Eveleigh R.J."/>
            <person name="Herman E.K."/>
            <person name="Klute M.J."/>
            <person name="Nakayama T."/>
            <person name="Obornik M."/>
            <person name="Reyes-Prieto A."/>
            <person name="Armbrust E.V."/>
            <person name="Aves S.J."/>
            <person name="Beiko R.G."/>
            <person name="Coutinho P."/>
            <person name="Dacks J.B."/>
            <person name="Durnford D.G."/>
            <person name="Fast N.M."/>
            <person name="Green B.R."/>
            <person name="Grisdale C.J."/>
            <person name="Hempel F."/>
            <person name="Henrissat B."/>
            <person name="Hoppner M.P."/>
            <person name="Ishida K."/>
            <person name="Kim E."/>
            <person name="Koreny L."/>
            <person name="Kroth P.G."/>
            <person name="Liu Y."/>
            <person name="Malik S.B."/>
            <person name="Maier U.G."/>
            <person name="McRose D."/>
            <person name="Mock T."/>
            <person name="Neilson J.A."/>
            <person name="Onodera N.T."/>
            <person name="Poole A.M."/>
            <person name="Pritham E.J."/>
            <person name="Richards T.A."/>
            <person name="Rocap G."/>
            <person name="Roy S.W."/>
            <person name="Sarai C."/>
            <person name="Schaack S."/>
            <person name="Shirato S."/>
            <person name="Slamovits C.H."/>
            <person name="Spencer D.F."/>
            <person name="Suzuki S."/>
            <person name="Worden A.Z."/>
            <person name="Zauner S."/>
            <person name="Barry K."/>
            <person name="Bell C."/>
            <person name="Bharti A.K."/>
            <person name="Crow J.A."/>
            <person name="Grimwood J."/>
            <person name="Kramer R."/>
            <person name="Lindquist E."/>
            <person name="Lucas S."/>
            <person name="Salamov A."/>
            <person name="McFadden G.I."/>
            <person name="Lane C.E."/>
            <person name="Keeling P.J."/>
            <person name="Gray M.W."/>
            <person name="Grigoriev I.V."/>
            <person name="Archibald J.M."/>
        </authorList>
    </citation>
    <scope>NUCLEOTIDE SEQUENCE</scope>
    <source>
        <strain evidence="4 6">CCMP2712</strain>
    </source>
</reference>
<proteinExistence type="inferred from homology"/>
<organism evidence="4">
    <name type="scientific">Guillardia theta (strain CCMP2712)</name>
    <name type="common">Cryptophyte</name>
    <dbReference type="NCBI Taxonomy" id="905079"/>
    <lineage>
        <taxon>Eukaryota</taxon>
        <taxon>Cryptophyceae</taxon>
        <taxon>Pyrenomonadales</taxon>
        <taxon>Geminigeraceae</taxon>
        <taxon>Guillardia</taxon>
    </lineage>
</organism>
<dbReference type="InterPro" id="IPR013216">
    <property type="entry name" value="Methyltransf_11"/>
</dbReference>
<dbReference type="PANTHER" id="PTHR44068:SF1">
    <property type="entry name" value="HYPOTHETICAL LOC100005854"/>
    <property type="match status" value="1"/>
</dbReference>
<evidence type="ECO:0000313" key="6">
    <source>
        <dbReference type="Proteomes" id="UP000011087"/>
    </source>
</evidence>